<keyword evidence="2" id="KW-0732">Signal</keyword>
<feature type="chain" id="PRO_5041433901" evidence="2">
    <location>
        <begin position="34"/>
        <end position="82"/>
    </location>
</feature>
<evidence type="ECO:0000256" key="1">
    <source>
        <dbReference type="SAM" id="MobiDB-lite"/>
    </source>
</evidence>
<comment type="caution">
    <text evidence="3">The sequence shown here is derived from an EMBL/GenBank/DDBJ whole genome shotgun (WGS) entry which is preliminary data.</text>
</comment>
<protein>
    <submittedName>
        <fullName evidence="3">Uncharacterized protein</fullName>
    </submittedName>
</protein>
<dbReference type="Proteomes" id="UP001175228">
    <property type="component" value="Unassembled WGS sequence"/>
</dbReference>
<evidence type="ECO:0000313" key="4">
    <source>
        <dbReference type="Proteomes" id="UP001175228"/>
    </source>
</evidence>
<feature type="region of interest" description="Disordered" evidence="1">
    <location>
        <begin position="46"/>
        <end position="82"/>
    </location>
</feature>
<proteinExistence type="predicted"/>
<feature type="signal peptide" evidence="2">
    <location>
        <begin position="1"/>
        <end position="33"/>
    </location>
</feature>
<dbReference type="AlphaFoldDB" id="A0AA39V5Q0"/>
<name>A0AA39V5Q0_9AGAR</name>
<organism evidence="3 4">
    <name type="scientific">Armillaria luteobubalina</name>
    <dbReference type="NCBI Taxonomy" id="153913"/>
    <lineage>
        <taxon>Eukaryota</taxon>
        <taxon>Fungi</taxon>
        <taxon>Dikarya</taxon>
        <taxon>Basidiomycota</taxon>
        <taxon>Agaricomycotina</taxon>
        <taxon>Agaricomycetes</taxon>
        <taxon>Agaricomycetidae</taxon>
        <taxon>Agaricales</taxon>
        <taxon>Marasmiineae</taxon>
        <taxon>Physalacriaceae</taxon>
        <taxon>Armillaria</taxon>
    </lineage>
</organism>
<dbReference type="EMBL" id="JAUEPU010000001">
    <property type="protein sequence ID" value="KAK0506760.1"/>
    <property type="molecule type" value="Genomic_DNA"/>
</dbReference>
<sequence>MAWERTKCSPALHPDVRISVLLFISSLLSFLASYPATTEQSTLKYAESAPDNDAHSGTNPRRILNLPIESDGPGMRKKVCSR</sequence>
<accession>A0AA39V5Q0</accession>
<evidence type="ECO:0000313" key="3">
    <source>
        <dbReference type="EMBL" id="KAK0506760.1"/>
    </source>
</evidence>
<evidence type="ECO:0000256" key="2">
    <source>
        <dbReference type="SAM" id="SignalP"/>
    </source>
</evidence>
<keyword evidence="4" id="KW-1185">Reference proteome</keyword>
<gene>
    <name evidence="3" type="ORF">EDD18DRAFT_1125030</name>
</gene>
<reference evidence="3" key="1">
    <citation type="submission" date="2023-06" db="EMBL/GenBank/DDBJ databases">
        <authorList>
            <consortium name="Lawrence Berkeley National Laboratory"/>
            <person name="Ahrendt S."/>
            <person name="Sahu N."/>
            <person name="Indic B."/>
            <person name="Wong-Bajracharya J."/>
            <person name="Merenyi Z."/>
            <person name="Ke H.-M."/>
            <person name="Monk M."/>
            <person name="Kocsube S."/>
            <person name="Drula E."/>
            <person name="Lipzen A."/>
            <person name="Balint B."/>
            <person name="Henrissat B."/>
            <person name="Andreopoulos B."/>
            <person name="Martin F.M."/>
            <person name="Harder C.B."/>
            <person name="Rigling D."/>
            <person name="Ford K.L."/>
            <person name="Foster G.D."/>
            <person name="Pangilinan J."/>
            <person name="Papanicolaou A."/>
            <person name="Barry K."/>
            <person name="LaButti K."/>
            <person name="Viragh M."/>
            <person name="Koriabine M."/>
            <person name="Yan M."/>
            <person name="Riley R."/>
            <person name="Champramary S."/>
            <person name="Plett K.L."/>
            <person name="Tsai I.J."/>
            <person name="Slot J."/>
            <person name="Sipos G."/>
            <person name="Plett J."/>
            <person name="Nagy L.G."/>
            <person name="Grigoriev I.V."/>
        </authorList>
    </citation>
    <scope>NUCLEOTIDE SEQUENCE</scope>
    <source>
        <strain evidence="3">HWK02</strain>
    </source>
</reference>